<accession>A0ABQ9EYR8</accession>
<comment type="caution">
    <text evidence="2">The sequence shown here is derived from an EMBL/GenBank/DDBJ whole genome shotgun (WGS) entry which is preliminary data.</text>
</comment>
<sequence length="445" mass="49744">MKKFNSVHSIKDSLTANVSRSHSMYCNTSLIKKQPNLQISAETHKLLSRAGYLANNNTQSASDDDFVVMGPGILKIKQAETIKPRRESIIQLQTAHKGRVKHSIKQFNQGISNQDADVTERHMSPYRFANSVSRKVGNTSLKVPDIMNDTPCEINDMQEVVNINRLGKGQAKVPISTHLLKPTDQVTDGETISCDESEKATGVCRKNSVKRRPSIYYANSEAKNKVLNKTQVKMLDVTLANVQEESVIMDDEPCDGKSSIDQEPMDVTETTDKNAEKMQDTDKENGLDANTEVITEKDKDDQHQVAFDKVELNESLVETINSICTPRLDKITKYDEKFVKSPLRETNTSFQETPPKLPPRVPIIKQPILTTPLTDRVCLRTAGGMTPRQVIKNCNSPRSPMKPVKRLKSPGSPHRGSRLHSSPGHKKTNQLSSIPQHLQQEMEGI</sequence>
<dbReference type="Proteomes" id="UP001217089">
    <property type="component" value="Unassembled WGS sequence"/>
</dbReference>
<organism evidence="2 3">
    <name type="scientific">Tegillarca granosa</name>
    <name type="common">Malaysian cockle</name>
    <name type="synonym">Anadara granosa</name>
    <dbReference type="NCBI Taxonomy" id="220873"/>
    <lineage>
        <taxon>Eukaryota</taxon>
        <taxon>Metazoa</taxon>
        <taxon>Spiralia</taxon>
        <taxon>Lophotrochozoa</taxon>
        <taxon>Mollusca</taxon>
        <taxon>Bivalvia</taxon>
        <taxon>Autobranchia</taxon>
        <taxon>Pteriomorphia</taxon>
        <taxon>Arcoida</taxon>
        <taxon>Arcoidea</taxon>
        <taxon>Arcidae</taxon>
        <taxon>Tegillarca</taxon>
    </lineage>
</organism>
<protein>
    <submittedName>
        <fullName evidence="2">Uncharacterized protein</fullName>
    </submittedName>
</protein>
<dbReference type="EMBL" id="JARBDR010000657">
    <property type="protein sequence ID" value="KAJ8308535.1"/>
    <property type="molecule type" value="Genomic_DNA"/>
</dbReference>
<evidence type="ECO:0000256" key="1">
    <source>
        <dbReference type="SAM" id="MobiDB-lite"/>
    </source>
</evidence>
<keyword evidence="3" id="KW-1185">Reference proteome</keyword>
<evidence type="ECO:0000313" key="2">
    <source>
        <dbReference type="EMBL" id="KAJ8308535.1"/>
    </source>
</evidence>
<feature type="region of interest" description="Disordered" evidence="1">
    <location>
        <begin position="251"/>
        <end position="288"/>
    </location>
</feature>
<gene>
    <name evidence="2" type="ORF">KUTeg_013409</name>
</gene>
<feature type="compositionally biased region" description="Polar residues" evidence="1">
    <location>
        <begin position="429"/>
        <end position="439"/>
    </location>
</feature>
<feature type="compositionally biased region" description="Basic residues" evidence="1">
    <location>
        <begin position="415"/>
        <end position="428"/>
    </location>
</feature>
<feature type="compositionally biased region" description="Basic and acidic residues" evidence="1">
    <location>
        <begin position="270"/>
        <end position="286"/>
    </location>
</feature>
<reference evidence="2 3" key="1">
    <citation type="submission" date="2022-12" db="EMBL/GenBank/DDBJ databases">
        <title>Chromosome-level genome of Tegillarca granosa.</title>
        <authorList>
            <person name="Kim J."/>
        </authorList>
    </citation>
    <scope>NUCLEOTIDE SEQUENCE [LARGE SCALE GENOMIC DNA]</scope>
    <source>
        <strain evidence="2">Teg-2019</strain>
        <tissue evidence="2">Adductor muscle</tissue>
    </source>
</reference>
<feature type="region of interest" description="Disordered" evidence="1">
    <location>
        <begin position="388"/>
        <end position="445"/>
    </location>
</feature>
<evidence type="ECO:0000313" key="3">
    <source>
        <dbReference type="Proteomes" id="UP001217089"/>
    </source>
</evidence>
<proteinExistence type="predicted"/>
<name>A0ABQ9EYR8_TEGGR</name>